<feature type="domain" description="NIDO" evidence="1">
    <location>
        <begin position="77"/>
        <end position="259"/>
    </location>
</feature>
<accession>A0AAJ0UGY8</accession>
<comment type="caution">
    <text evidence="3">The sequence shown here is derived from an EMBL/GenBank/DDBJ whole genome shotgun (WGS) entry which is preliminary data.</text>
</comment>
<evidence type="ECO:0000259" key="2">
    <source>
        <dbReference type="Pfam" id="PF07589"/>
    </source>
</evidence>
<feature type="domain" description="Ice-binding protein C-terminal" evidence="2">
    <location>
        <begin position="267"/>
        <end position="289"/>
    </location>
</feature>
<gene>
    <name evidence="3" type="ORF">CCR82_11425</name>
</gene>
<dbReference type="Pfam" id="PF07589">
    <property type="entry name" value="PEP-CTERM"/>
    <property type="match status" value="1"/>
</dbReference>
<protein>
    <recommendedName>
        <fullName evidence="5">PEP-CTERM protein-sorting domain-containing protein</fullName>
    </recommendedName>
</protein>
<sequence length="294" mass="32119">MSAQQLISLYLMEMNMNFQKSIFTLAVGLALSPTIYASPIVFDAFNSNTLSANGTNQSSPEVELGFEINFFGERWDRTFVNENGNITFFNSFGSYTASSLAVADQTMIAPFFADVDAWRSVNDGIGSAVTYGQGFFEGYSAFGVNWIDVNSYVGSGESNNSFQLILVDRQDDGEEGDFDIIFNYEDIFWEAGDLSTTAPLAGFSNPPPWGTVSNTRSTDTTFFELSGSGQPGAFLNDGPHALAFNSYNSDVEGRYIFEFRGDTDIFSVPEPATLFLLGSGLLGLAFARRRVLNG</sequence>
<dbReference type="InterPro" id="IPR013424">
    <property type="entry name" value="Ice-binding_C"/>
</dbReference>
<name>A0AAJ0UGY8_HALSE</name>
<keyword evidence="4" id="KW-1185">Reference proteome</keyword>
<dbReference type="Proteomes" id="UP001296967">
    <property type="component" value="Unassembled WGS sequence"/>
</dbReference>
<dbReference type="NCBIfam" id="TIGR02595">
    <property type="entry name" value="PEP_CTERM"/>
    <property type="match status" value="1"/>
</dbReference>
<dbReference type="GO" id="GO:0007160">
    <property type="term" value="P:cell-matrix adhesion"/>
    <property type="evidence" value="ECO:0007669"/>
    <property type="project" value="InterPro"/>
</dbReference>
<proteinExistence type="predicted"/>
<dbReference type="Pfam" id="PF06119">
    <property type="entry name" value="NIDO"/>
    <property type="match status" value="1"/>
</dbReference>
<evidence type="ECO:0008006" key="5">
    <source>
        <dbReference type="Google" id="ProtNLM"/>
    </source>
</evidence>
<reference evidence="3" key="1">
    <citation type="submission" date="2017-05" db="EMBL/GenBank/DDBJ databases">
        <authorList>
            <person name="Imhoff J.F."/>
            <person name="Rahn T."/>
            <person name="Kuenzel S."/>
            <person name="Neulinger S.C."/>
        </authorList>
    </citation>
    <scope>NUCLEOTIDE SEQUENCE</scope>
    <source>
        <strain evidence="3">DSM 4395</strain>
    </source>
</reference>
<dbReference type="AlphaFoldDB" id="A0AAJ0UGY8"/>
<evidence type="ECO:0000313" key="3">
    <source>
        <dbReference type="EMBL" id="MBK5931116.1"/>
    </source>
</evidence>
<organism evidence="3 4">
    <name type="scientific">Halochromatium salexigens</name>
    <name type="common">Chromatium salexigens</name>
    <dbReference type="NCBI Taxonomy" id="49447"/>
    <lineage>
        <taxon>Bacteria</taxon>
        <taxon>Pseudomonadati</taxon>
        <taxon>Pseudomonadota</taxon>
        <taxon>Gammaproteobacteria</taxon>
        <taxon>Chromatiales</taxon>
        <taxon>Chromatiaceae</taxon>
        <taxon>Halochromatium</taxon>
    </lineage>
</organism>
<dbReference type="EMBL" id="NHSF01000059">
    <property type="protein sequence ID" value="MBK5931116.1"/>
    <property type="molecule type" value="Genomic_DNA"/>
</dbReference>
<evidence type="ECO:0000259" key="1">
    <source>
        <dbReference type="Pfam" id="PF06119"/>
    </source>
</evidence>
<reference evidence="3" key="2">
    <citation type="journal article" date="2020" name="Microorganisms">
        <title>Osmotic Adaptation and Compatible Solute Biosynthesis of Phototrophic Bacteria as Revealed from Genome Analyses.</title>
        <authorList>
            <person name="Imhoff J.F."/>
            <person name="Rahn T."/>
            <person name="Kunzel S."/>
            <person name="Keller A."/>
            <person name="Neulinger S.C."/>
        </authorList>
    </citation>
    <scope>NUCLEOTIDE SEQUENCE</scope>
    <source>
        <strain evidence="3">DSM 4395</strain>
    </source>
</reference>
<dbReference type="InterPro" id="IPR003886">
    <property type="entry name" value="NIDO_dom"/>
</dbReference>
<evidence type="ECO:0000313" key="4">
    <source>
        <dbReference type="Proteomes" id="UP001296967"/>
    </source>
</evidence>